<dbReference type="SMART" id="SM00411">
    <property type="entry name" value="BHL"/>
    <property type="match status" value="1"/>
</dbReference>
<evidence type="ECO:0000256" key="3">
    <source>
        <dbReference type="ARBA" id="ARBA00023067"/>
    </source>
</evidence>
<dbReference type="OrthoDB" id="9804203at2"/>
<organism evidence="6 7">
    <name type="scientific">Psittacicella melopsittaci</name>
    <dbReference type="NCBI Taxonomy" id="2028576"/>
    <lineage>
        <taxon>Bacteria</taxon>
        <taxon>Pseudomonadati</taxon>
        <taxon>Pseudomonadota</taxon>
        <taxon>Gammaproteobacteria</taxon>
        <taxon>Pasteurellales</taxon>
        <taxon>Psittacicellaceae</taxon>
        <taxon>Psittacicella</taxon>
    </lineage>
</organism>
<evidence type="ECO:0000256" key="5">
    <source>
        <dbReference type="RuleBase" id="RU003939"/>
    </source>
</evidence>
<protein>
    <recommendedName>
        <fullName evidence="8">DNA-binding protein</fullName>
    </recommendedName>
</protein>
<dbReference type="SUPFAM" id="SSF47729">
    <property type="entry name" value="IHF-like DNA-binding proteins"/>
    <property type="match status" value="1"/>
</dbReference>
<sequence length="143" mass="15803">MGSKSSKVKNTLEAKDSIKIRVGELLSVGGFIELFYDKLRTSSNPELKSLSKQAAKELHTLLVKSIAQALLAGRKVRFKELGTFSTKYRGPRTFRTPKDPKAKINSPATVTVQFKLSTNLKYRIQLNDALVEAHEKAAAKAAK</sequence>
<dbReference type="PANTHER" id="PTHR33175:SF3">
    <property type="entry name" value="DNA-BINDING PROTEIN HU-BETA"/>
    <property type="match status" value="1"/>
</dbReference>
<accession>A0A3A1Y5X2</accession>
<dbReference type="GO" id="GO:0003677">
    <property type="term" value="F:DNA binding"/>
    <property type="evidence" value="ECO:0007669"/>
    <property type="project" value="UniProtKB-KW"/>
</dbReference>
<reference evidence="6 7" key="1">
    <citation type="submission" date="2017-08" db="EMBL/GenBank/DDBJ databases">
        <title>Reclassification of Bisgaard taxon 37 and 44.</title>
        <authorList>
            <person name="Christensen H."/>
        </authorList>
    </citation>
    <scope>NUCLEOTIDE SEQUENCE [LARGE SCALE GENOMIC DNA]</scope>
    <source>
        <strain evidence="6 7">B96_4</strain>
    </source>
</reference>
<comment type="function">
    <text evidence="1">Histone-like DNA-binding protein which is capable of wrapping DNA to stabilize it, and thus to prevent its denaturation under extreme environmental conditions.</text>
</comment>
<dbReference type="Gene3D" id="4.10.520.10">
    <property type="entry name" value="IHF-like DNA-binding proteins"/>
    <property type="match status" value="1"/>
</dbReference>
<evidence type="ECO:0008006" key="8">
    <source>
        <dbReference type="Google" id="ProtNLM"/>
    </source>
</evidence>
<evidence type="ECO:0000256" key="1">
    <source>
        <dbReference type="ARBA" id="ARBA00003819"/>
    </source>
</evidence>
<gene>
    <name evidence="6" type="ORF">CJP74_03330</name>
</gene>
<comment type="caution">
    <text evidence="6">The sequence shown here is derived from an EMBL/GenBank/DDBJ whole genome shotgun (WGS) entry which is preliminary data.</text>
</comment>
<dbReference type="InterPro" id="IPR010992">
    <property type="entry name" value="IHF-like_DNA-bd_dom_sf"/>
</dbReference>
<evidence type="ECO:0000256" key="4">
    <source>
        <dbReference type="ARBA" id="ARBA00023125"/>
    </source>
</evidence>
<evidence type="ECO:0000256" key="2">
    <source>
        <dbReference type="ARBA" id="ARBA00010529"/>
    </source>
</evidence>
<keyword evidence="4" id="KW-0238">DNA-binding</keyword>
<dbReference type="GO" id="GO:0030527">
    <property type="term" value="F:structural constituent of chromatin"/>
    <property type="evidence" value="ECO:0007669"/>
    <property type="project" value="InterPro"/>
</dbReference>
<proteinExistence type="inferred from homology"/>
<name>A0A3A1Y5X2_9GAMM</name>
<dbReference type="InterPro" id="IPR000119">
    <property type="entry name" value="Hist_DNA-bd"/>
</dbReference>
<dbReference type="GO" id="GO:0005829">
    <property type="term" value="C:cytosol"/>
    <property type="evidence" value="ECO:0007669"/>
    <property type="project" value="TreeGrafter"/>
</dbReference>
<dbReference type="GO" id="GO:0030261">
    <property type="term" value="P:chromosome condensation"/>
    <property type="evidence" value="ECO:0007669"/>
    <property type="project" value="UniProtKB-KW"/>
</dbReference>
<dbReference type="AlphaFoldDB" id="A0A3A1Y5X2"/>
<dbReference type="Proteomes" id="UP000266258">
    <property type="component" value="Unassembled WGS sequence"/>
</dbReference>
<keyword evidence="7" id="KW-1185">Reference proteome</keyword>
<evidence type="ECO:0000313" key="6">
    <source>
        <dbReference type="EMBL" id="RIY33025.1"/>
    </source>
</evidence>
<dbReference type="Pfam" id="PF00216">
    <property type="entry name" value="Bac_DNA_binding"/>
    <property type="match status" value="1"/>
</dbReference>
<dbReference type="RefSeq" id="WP_119496850.1">
    <property type="nucleotide sequence ID" value="NZ_NRJH01000023.1"/>
</dbReference>
<comment type="similarity">
    <text evidence="2 5">Belongs to the bacterial histone-like protein family.</text>
</comment>
<dbReference type="PANTHER" id="PTHR33175">
    <property type="entry name" value="DNA-BINDING PROTEIN HU"/>
    <property type="match status" value="1"/>
</dbReference>
<dbReference type="EMBL" id="NRJH01000023">
    <property type="protein sequence ID" value="RIY33025.1"/>
    <property type="molecule type" value="Genomic_DNA"/>
</dbReference>
<keyword evidence="3" id="KW-0226">DNA condensation</keyword>
<evidence type="ECO:0000313" key="7">
    <source>
        <dbReference type="Proteomes" id="UP000266258"/>
    </source>
</evidence>